<feature type="region of interest" description="Disordered" evidence="2">
    <location>
        <begin position="137"/>
        <end position="163"/>
    </location>
</feature>
<dbReference type="AlphaFoldDB" id="A0A328AGC6"/>
<dbReference type="SUPFAM" id="SSF48452">
    <property type="entry name" value="TPR-like"/>
    <property type="match status" value="1"/>
</dbReference>
<accession>A0A328AGC6</accession>
<dbReference type="HAMAP" id="MF_02066">
    <property type="entry name" value="CpoB"/>
    <property type="match status" value="1"/>
</dbReference>
<keyword evidence="1" id="KW-0131">Cell cycle</keyword>
<evidence type="ECO:0000256" key="2">
    <source>
        <dbReference type="SAM" id="MobiDB-lite"/>
    </source>
</evidence>
<evidence type="ECO:0000256" key="1">
    <source>
        <dbReference type="HAMAP-Rule" id="MF_02066"/>
    </source>
</evidence>
<keyword evidence="4" id="KW-1185">Reference proteome</keyword>
<protein>
    <recommendedName>
        <fullName evidence="1">Cell division coordinator CpoB</fullName>
    </recommendedName>
</protein>
<evidence type="ECO:0000313" key="3">
    <source>
        <dbReference type="EMBL" id="RAK53166.1"/>
    </source>
</evidence>
<comment type="function">
    <text evidence="1">Mediates coordination of peptidoglycan synthesis and outer membrane constriction during cell division.</text>
</comment>
<feature type="compositionally biased region" description="Low complexity" evidence="2">
    <location>
        <begin position="151"/>
        <end position="163"/>
    </location>
</feature>
<comment type="caution">
    <text evidence="3">The sequence shown here is derived from an EMBL/GenBank/DDBJ whole genome shotgun (WGS) entry which is preliminary data.</text>
</comment>
<organism evidence="3 4">
    <name type="scientific">Phenylobacterium soli</name>
    <dbReference type="NCBI Taxonomy" id="2170551"/>
    <lineage>
        <taxon>Bacteria</taxon>
        <taxon>Pseudomonadati</taxon>
        <taxon>Pseudomonadota</taxon>
        <taxon>Alphaproteobacteria</taxon>
        <taxon>Caulobacterales</taxon>
        <taxon>Caulobacteraceae</taxon>
        <taxon>Phenylobacterium</taxon>
    </lineage>
</organism>
<dbReference type="NCBIfam" id="TIGR02795">
    <property type="entry name" value="tol_pal_ybgF"/>
    <property type="match status" value="1"/>
</dbReference>
<evidence type="ECO:0000313" key="4">
    <source>
        <dbReference type="Proteomes" id="UP000249254"/>
    </source>
</evidence>
<dbReference type="InterPro" id="IPR011990">
    <property type="entry name" value="TPR-like_helical_dom_sf"/>
</dbReference>
<dbReference type="InterPro" id="IPR034706">
    <property type="entry name" value="CpoB"/>
</dbReference>
<feature type="chain" id="PRO_5016472126" description="Cell division coordinator CpoB" evidence="1">
    <location>
        <begin position="33"/>
        <end position="287"/>
    </location>
</feature>
<dbReference type="OrthoDB" id="7185608at2"/>
<comment type="similarity">
    <text evidence="1">Belongs to the CpoB family.</text>
</comment>
<name>A0A328AGC6_9CAUL</name>
<reference evidence="4" key="1">
    <citation type="submission" date="2018-05" db="EMBL/GenBank/DDBJ databases">
        <authorList>
            <person name="Li X."/>
        </authorList>
    </citation>
    <scope>NUCLEOTIDE SEQUENCE [LARGE SCALE GENOMIC DNA]</scope>
    <source>
        <strain evidence="4">LX32</strain>
    </source>
</reference>
<dbReference type="InterPro" id="IPR014162">
    <property type="entry name" value="CpoB_C"/>
</dbReference>
<gene>
    <name evidence="3" type="primary">ygbF</name>
    <name evidence="1" type="synonym">cpoB</name>
    <name evidence="3" type="ORF">DJ017_00780</name>
</gene>
<dbReference type="Gene3D" id="1.20.5.340">
    <property type="match status" value="1"/>
</dbReference>
<dbReference type="EMBL" id="QFYQ01000001">
    <property type="protein sequence ID" value="RAK53166.1"/>
    <property type="molecule type" value="Genomic_DNA"/>
</dbReference>
<comment type="subcellular location">
    <subcellularLocation>
        <location evidence="1">Periplasm</location>
    </subcellularLocation>
</comment>
<proteinExistence type="inferred from homology"/>
<keyword evidence="1" id="KW-0732">Signal</keyword>
<dbReference type="Proteomes" id="UP000249254">
    <property type="component" value="Unassembled WGS sequence"/>
</dbReference>
<dbReference type="GO" id="GO:0030288">
    <property type="term" value="C:outer membrane-bounded periplasmic space"/>
    <property type="evidence" value="ECO:0007669"/>
    <property type="project" value="UniProtKB-UniRule"/>
</dbReference>
<dbReference type="RefSeq" id="WP_111526919.1">
    <property type="nucleotide sequence ID" value="NZ_JBHRSG010000001.1"/>
</dbReference>
<keyword evidence="1" id="KW-0574">Periplasm</keyword>
<feature type="signal peptide" evidence="1">
    <location>
        <begin position="1"/>
        <end position="32"/>
    </location>
</feature>
<sequence precursor="true">MTGRSRAFPASVPAVLLGLALAAGPVALPAFAQVPIDESISKRDARRLDNMEKVVREMRDIVFKGRDTGKPVVVEPADTDARMAEFTNRISDLEQSLTRINGSLETATHDLDQARKDNAALSAQVKALTDRLTALEQRQEAAAQPPPPAAGPTAAPAADGPTPTEAFAHARQLMLAGNYDGAEGAFRDYVQAYPDAPKTPEARYWWGKTLSVRGAHAEAATAYIGAIRGWPQTTWAPDAVVELARELVALKKPSDACQALAELPKHYPKATSVKARAGQVAAQAKCS</sequence>
<dbReference type="GO" id="GO:0043093">
    <property type="term" value="P:FtsZ-dependent cytokinesis"/>
    <property type="evidence" value="ECO:0007669"/>
    <property type="project" value="UniProtKB-UniRule"/>
</dbReference>
<dbReference type="Gene3D" id="1.25.40.10">
    <property type="entry name" value="Tetratricopeptide repeat domain"/>
    <property type="match status" value="1"/>
</dbReference>
<keyword evidence="1" id="KW-0132">Cell division</keyword>